<dbReference type="Proteomes" id="UP001551176">
    <property type="component" value="Unassembled WGS sequence"/>
</dbReference>
<sequence length="135" mass="13993">MSGGRGSGRIRRRLTLGTGVLAAAVLLALVGPGTASAEAVDGLCAGRKVRALPFSTGRVDIFKSRGYVCAVAIAKHTGARKTMSVSVKARGGRPARDKGRYTHRAGPVTVHAGHRCVWVTGKIDGRGVSSGWILC</sequence>
<accession>A0ABV3BR96</accession>
<evidence type="ECO:0000313" key="1">
    <source>
        <dbReference type="EMBL" id="MEU6823539.1"/>
    </source>
</evidence>
<comment type="caution">
    <text evidence="1">The sequence shown here is derived from an EMBL/GenBank/DDBJ whole genome shotgun (WGS) entry which is preliminary data.</text>
</comment>
<dbReference type="InterPro" id="IPR006311">
    <property type="entry name" value="TAT_signal"/>
</dbReference>
<keyword evidence="2" id="KW-1185">Reference proteome</keyword>
<name>A0ABV3BR96_9ACTN</name>
<reference evidence="1 2" key="1">
    <citation type="submission" date="2024-06" db="EMBL/GenBank/DDBJ databases">
        <title>The Natural Products Discovery Center: Release of the First 8490 Sequenced Strains for Exploring Actinobacteria Biosynthetic Diversity.</title>
        <authorList>
            <person name="Kalkreuter E."/>
            <person name="Kautsar S.A."/>
            <person name="Yang D."/>
            <person name="Bader C.D."/>
            <person name="Teijaro C.N."/>
            <person name="Fluegel L."/>
            <person name="Davis C.M."/>
            <person name="Simpson J.R."/>
            <person name="Lauterbach L."/>
            <person name="Steele A.D."/>
            <person name="Gui C."/>
            <person name="Meng S."/>
            <person name="Li G."/>
            <person name="Viehrig K."/>
            <person name="Ye F."/>
            <person name="Su P."/>
            <person name="Kiefer A.F."/>
            <person name="Nichols A."/>
            <person name="Cepeda A.J."/>
            <person name="Yan W."/>
            <person name="Fan B."/>
            <person name="Jiang Y."/>
            <person name="Adhikari A."/>
            <person name="Zheng C.-J."/>
            <person name="Schuster L."/>
            <person name="Cowan T.M."/>
            <person name="Smanski M.J."/>
            <person name="Chevrette M.G."/>
            <person name="De Carvalho L.P.S."/>
            <person name="Shen B."/>
        </authorList>
    </citation>
    <scope>NUCLEOTIDE SEQUENCE [LARGE SCALE GENOMIC DNA]</scope>
    <source>
        <strain evidence="1 2">NPDC046838</strain>
    </source>
</reference>
<proteinExistence type="predicted"/>
<dbReference type="RefSeq" id="WP_359352234.1">
    <property type="nucleotide sequence ID" value="NZ_JBEYXV010000012.1"/>
</dbReference>
<evidence type="ECO:0000313" key="2">
    <source>
        <dbReference type="Proteomes" id="UP001551176"/>
    </source>
</evidence>
<evidence type="ECO:0008006" key="3">
    <source>
        <dbReference type="Google" id="ProtNLM"/>
    </source>
</evidence>
<dbReference type="EMBL" id="JBEYXV010000012">
    <property type="protein sequence ID" value="MEU6823539.1"/>
    <property type="molecule type" value="Genomic_DNA"/>
</dbReference>
<dbReference type="PROSITE" id="PS51318">
    <property type="entry name" value="TAT"/>
    <property type="match status" value="1"/>
</dbReference>
<gene>
    <name evidence="1" type="ORF">ABZ921_23125</name>
</gene>
<protein>
    <recommendedName>
        <fullName evidence="3">Secreted protein</fullName>
    </recommendedName>
</protein>
<organism evidence="1 2">
    <name type="scientific">Streptomyces atriruber</name>
    <dbReference type="NCBI Taxonomy" id="545121"/>
    <lineage>
        <taxon>Bacteria</taxon>
        <taxon>Bacillati</taxon>
        <taxon>Actinomycetota</taxon>
        <taxon>Actinomycetes</taxon>
        <taxon>Kitasatosporales</taxon>
        <taxon>Streptomycetaceae</taxon>
        <taxon>Streptomyces</taxon>
    </lineage>
</organism>